<name>F9WRT9_TRYVY</name>
<gene>
    <name evidence="1" type="ORF">TvY486_0030490</name>
</gene>
<evidence type="ECO:0000313" key="2">
    <source>
        <dbReference type="Proteomes" id="UP000009027"/>
    </source>
</evidence>
<keyword evidence="2" id="KW-1185">Reference proteome</keyword>
<evidence type="ECO:0000313" key="1">
    <source>
        <dbReference type="EMBL" id="CCD20273.1"/>
    </source>
</evidence>
<reference evidence="1 2" key="1">
    <citation type="journal article" date="2012" name="Proc. Natl. Acad. Sci. U.S.A.">
        <title>Antigenic diversity is generated by distinct evolutionary mechanisms in African trypanosome species.</title>
        <authorList>
            <person name="Jackson A.P."/>
            <person name="Berry A."/>
            <person name="Aslett M."/>
            <person name="Allison H.C."/>
            <person name="Burton P."/>
            <person name="Vavrova-Anderson J."/>
            <person name="Brown R."/>
            <person name="Browne H."/>
            <person name="Corton N."/>
            <person name="Hauser H."/>
            <person name="Gamble J."/>
            <person name="Gilderthorp R."/>
            <person name="Marcello L."/>
            <person name="McQuillan J."/>
            <person name="Otto T.D."/>
            <person name="Quail M.A."/>
            <person name="Sanders M.J."/>
            <person name="van Tonder A."/>
            <person name="Ginger M.L."/>
            <person name="Field M.C."/>
            <person name="Barry J.D."/>
            <person name="Hertz-Fowler C."/>
            <person name="Berriman M."/>
        </authorList>
    </citation>
    <scope>NUCLEOTIDE SEQUENCE</scope>
    <source>
        <strain evidence="1 2">Y486</strain>
    </source>
</reference>
<dbReference type="AlphaFoldDB" id="F9WRT9"/>
<proteinExistence type="predicted"/>
<sequence length="257" mass="28541">MLPTLSKSLATAVHIYFAYWPSNSSMVLYLRLFSPLELIRGNFSKNAHQFLSYEARCRPPVIMLRNTIFFLHRSVPLSPAPDFICYKCGGLPSLLKKQAEWDQCFVGLVLHGKAGERPSCSPTTENTRPEFPAPPVSLNGKHPFLPPWSPLSIPSRVCRLKNAFQHNAQVPDVFRSSSQLKISIYIVNFSLTLGSASSPLHSGLTFYLCITKTLAPFHSLPFISARAPSCYVVLLSPWPKAKGLKGIRLFHGSASPD</sequence>
<accession>F9WRT9</accession>
<dbReference type="EMBL" id="CAEX01005188">
    <property type="protein sequence ID" value="CCD20273.1"/>
    <property type="molecule type" value="Genomic_DNA"/>
</dbReference>
<protein>
    <submittedName>
        <fullName evidence="1">Uncharacterized protein</fullName>
    </submittedName>
</protein>
<dbReference type="VEuPathDB" id="TriTrypDB:TvY486_0030490"/>
<dbReference type="Proteomes" id="UP000009027">
    <property type="component" value="Unassembled WGS sequence"/>
</dbReference>
<organism evidence="1 2">
    <name type="scientific">Trypanosoma vivax (strain Y486)</name>
    <dbReference type="NCBI Taxonomy" id="1055687"/>
    <lineage>
        <taxon>Eukaryota</taxon>
        <taxon>Discoba</taxon>
        <taxon>Euglenozoa</taxon>
        <taxon>Kinetoplastea</taxon>
        <taxon>Metakinetoplastina</taxon>
        <taxon>Trypanosomatida</taxon>
        <taxon>Trypanosomatidae</taxon>
        <taxon>Trypanosoma</taxon>
        <taxon>Duttonella</taxon>
    </lineage>
</organism>